<protein>
    <submittedName>
        <fullName evidence="1">Uncharacterized protein</fullName>
    </submittedName>
</protein>
<dbReference type="HOGENOM" id="CLU_181343_0_0_6"/>
<accession>S3JG78</accession>
<organism evidence="1 2">
    <name type="scientific">Cedecea davisae DSM 4568</name>
    <dbReference type="NCBI Taxonomy" id="566551"/>
    <lineage>
        <taxon>Bacteria</taxon>
        <taxon>Pseudomonadati</taxon>
        <taxon>Pseudomonadota</taxon>
        <taxon>Gammaproteobacteria</taxon>
        <taxon>Enterobacterales</taxon>
        <taxon>Enterobacteriaceae</taxon>
        <taxon>Cedecea</taxon>
    </lineage>
</organism>
<evidence type="ECO:0000313" key="1">
    <source>
        <dbReference type="EMBL" id="EPF19197.1"/>
    </source>
</evidence>
<dbReference type="AlphaFoldDB" id="S3JG78"/>
<name>S3JG78_9ENTR</name>
<dbReference type="STRING" id="566551.HMPREF0201_00926"/>
<sequence length="99" mass="11392">METVCAVAMKLPEIDLSFYALRLRCSMSLLTKRYMFYVDAKSTIIFSMLADTVQSIPSPFHTSFNKKLTVWGQFAGKLQLKLKQKRQRVVEDNINSLLP</sequence>
<dbReference type="Proteomes" id="UP000014585">
    <property type="component" value="Unassembled WGS sequence"/>
</dbReference>
<reference evidence="1 2" key="1">
    <citation type="submission" date="2013-04" db="EMBL/GenBank/DDBJ databases">
        <authorList>
            <person name="Weinstock G."/>
            <person name="Sodergren E."/>
            <person name="Lobos E.A."/>
            <person name="Fulton L."/>
            <person name="Fulton R."/>
            <person name="Courtney L."/>
            <person name="Fronick C."/>
            <person name="O'Laughlin M."/>
            <person name="Godfrey J."/>
            <person name="Wilson R.M."/>
            <person name="Miner T."/>
            <person name="Farmer C."/>
            <person name="Delehaunty K."/>
            <person name="Cordes M."/>
            <person name="Minx P."/>
            <person name="Tomlinson C."/>
            <person name="Chen J."/>
            <person name="Wollam A."/>
            <person name="Pepin K.H."/>
            <person name="Palsikar V.B."/>
            <person name="Zhang X."/>
            <person name="Suruliraj S."/>
            <person name="Perna N.T."/>
            <person name="Plunkett G."/>
            <person name="Warren W."/>
            <person name="Mitreva M."/>
            <person name="Mardis E.R."/>
            <person name="Wilson R.K."/>
        </authorList>
    </citation>
    <scope>NUCLEOTIDE SEQUENCE [LARGE SCALE GENOMIC DNA]</scope>
    <source>
        <strain evidence="1 2">DSM 4568</strain>
    </source>
</reference>
<comment type="caution">
    <text evidence="1">The sequence shown here is derived from an EMBL/GenBank/DDBJ whole genome shotgun (WGS) entry which is preliminary data.</text>
</comment>
<gene>
    <name evidence="1" type="ORF">HMPREF0201_00926</name>
</gene>
<evidence type="ECO:0000313" key="2">
    <source>
        <dbReference type="Proteomes" id="UP000014585"/>
    </source>
</evidence>
<dbReference type="EMBL" id="ATDT01000005">
    <property type="protein sequence ID" value="EPF19197.1"/>
    <property type="molecule type" value="Genomic_DNA"/>
</dbReference>
<proteinExistence type="predicted"/>